<comment type="caution">
    <text evidence="2">The sequence shown here is derived from an EMBL/GenBank/DDBJ whole genome shotgun (WGS) entry which is preliminary data.</text>
</comment>
<evidence type="ECO:0000313" key="2">
    <source>
        <dbReference type="EMBL" id="MCQ0972025.1"/>
    </source>
</evidence>
<dbReference type="InterPro" id="IPR014550">
    <property type="entry name" value="UCP028704_OpgC"/>
</dbReference>
<keyword evidence="1" id="KW-1133">Transmembrane helix</keyword>
<accession>A0ABT1MUM8</accession>
<dbReference type="Proteomes" id="UP001203945">
    <property type="component" value="Unassembled WGS sequence"/>
</dbReference>
<feature type="transmembrane region" description="Helical" evidence="1">
    <location>
        <begin position="342"/>
        <end position="360"/>
    </location>
</feature>
<dbReference type="EMBL" id="JAKZEU010000007">
    <property type="protein sequence ID" value="MCQ0972025.1"/>
    <property type="molecule type" value="Genomic_DNA"/>
</dbReference>
<reference evidence="2 3" key="1">
    <citation type="submission" date="2022-03" db="EMBL/GenBank/DDBJ databases">
        <authorList>
            <person name="He Y."/>
        </authorList>
    </citation>
    <scope>NUCLEOTIDE SEQUENCE [LARGE SCALE GENOMIC DNA]</scope>
    <source>
        <strain evidence="2 3">TK19116</strain>
    </source>
</reference>
<dbReference type="RefSeq" id="WP_255331030.1">
    <property type="nucleotide sequence ID" value="NZ_JAKZEU010000007.1"/>
</dbReference>
<proteinExistence type="predicted"/>
<feature type="transmembrane region" description="Helical" evidence="1">
    <location>
        <begin position="222"/>
        <end position="242"/>
    </location>
</feature>
<evidence type="ECO:0000313" key="3">
    <source>
        <dbReference type="Proteomes" id="UP001203945"/>
    </source>
</evidence>
<organism evidence="2 3">
    <name type="scientific">Paracoccus albicereus</name>
    <dbReference type="NCBI Taxonomy" id="2922394"/>
    <lineage>
        <taxon>Bacteria</taxon>
        <taxon>Pseudomonadati</taxon>
        <taxon>Pseudomonadota</taxon>
        <taxon>Alphaproteobacteria</taxon>
        <taxon>Rhodobacterales</taxon>
        <taxon>Paracoccaceae</taxon>
        <taxon>Paracoccus</taxon>
    </lineage>
</organism>
<feature type="transmembrane region" description="Helical" evidence="1">
    <location>
        <begin position="123"/>
        <end position="148"/>
    </location>
</feature>
<gene>
    <name evidence="2" type="ORF">MLD63_16500</name>
</gene>
<dbReference type="Pfam" id="PF10129">
    <property type="entry name" value="OpgC_C"/>
    <property type="match status" value="1"/>
</dbReference>
<name>A0ABT1MUM8_9RHOB</name>
<feature type="transmembrane region" description="Helical" evidence="1">
    <location>
        <begin position="38"/>
        <end position="60"/>
    </location>
</feature>
<keyword evidence="1" id="KW-0812">Transmembrane</keyword>
<feature type="transmembrane region" description="Helical" evidence="1">
    <location>
        <begin position="160"/>
        <end position="178"/>
    </location>
</feature>
<feature type="transmembrane region" description="Helical" evidence="1">
    <location>
        <begin position="190"/>
        <end position="210"/>
    </location>
</feature>
<dbReference type="PIRSF" id="PIRSF028704">
    <property type="entry name" value="UPC028704"/>
    <property type="match status" value="1"/>
</dbReference>
<keyword evidence="3" id="KW-1185">Reference proteome</keyword>
<feature type="transmembrane region" description="Helical" evidence="1">
    <location>
        <begin position="309"/>
        <end position="330"/>
    </location>
</feature>
<dbReference type="PANTHER" id="PTHR38592:SF3">
    <property type="entry name" value="BLL4819 PROTEIN"/>
    <property type="match status" value="1"/>
</dbReference>
<feature type="transmembrane region" description="Helical" evidence="1">
    <location>
        <begin position="80"/>
        <end position="103"/>
    </location>
</feature>
<keyword evidence="1" id="KW-0472">Membrane</keyword>
<dbReference type="PANTHER" id="PTHR38592">
    <property type="entry name" value="BLL4819 PROTEIN"/>
    <property type="match status" value="1"/>
</dbReference>
<evidence type="ECO:0000256" key="1">
    <source>
        <dbReference type="SAM" id="Phobius"/>
    </source>
</evidence>
<sequence>MNRLVALDMLRGYALVCIMLDHMPASVLRSYTLANFSIFDAAELFVLLSGFLVGLVWDGVERKNGRPAARRRFARRAFEVWRALVLGGVLIALISAGLLAMGWKHTAIWNQYAVWVIDNPLGYLGTLMTMWLQPNLLDVLAVYVVLLASVPVLVPLMIRFPLSFGAGSVALWFVAPVLNGLIPNHSGGGLLFNPFGWQMLFFTGVAMGLFRRRLMTELMPHARLLTLLSAGMFIFGATIVIASKFGEPALPLRNGLKEIYGTIDKWPLDGTRYLAILAASWLVAVPLADPMRRLAETRIGVALQQIGRGGLWSFIACVVLSVLGDALQINPADQTFAEKLPVDLWVMLTLWWLSIMWLNWGAPWQKARRSTPAPAAQNGPKTTS</sequence>
<feature type="transmembrane region" description="Helical" evidence="1">
    <location>
        <begin position="270"/>
        <end position="288"/>
    </location>
</feature>
<protein>
    <submittedName>
        <fullName evidence="2">OpgC domain-containing protein</fullName>
    </submittedName>
</protein>